<evidence type="ECO:0000256" key="2">
    <source>
        <dbReference type="SAM" id="MobiDB-lite"/>
    </source>
</evidence>
<feature type="coiled-coil region" evidence="1">
    <location>
        <begin position="274"/>
        <end position="339"/>
    </location>
</feature>
<feature type="region of interest" description="Disordered" evidence="2">
    <location>
        <begin position="199"/>
        <end position="222"/>
    </location>
</feature>
<gene>
    <name evidence="3" type="primary">Ccdc110</name>
    <name evidence="3" type="ORF">GTO93_0003393</name>
</gene>
<dbReference type="EMBL" id="JAAWVQ010069875">
    <property type="protein sequence ID" value="MBN3277406.1"/>
    <property type="molecule type" value="Genomic_DNA"/>
</dbReference>
<feature type="coiled-coil region" evidence="1">
    <location>
        <begin position="480"/>
        <end position="596"/>
    </location>
</feature>
<name>A0ABS2XTM8_POLSP</name>
<comment type="caution">
    <text evidence="3">The sequence shown here is derived from an EMBL/GenBank/DDBJ whole genome shotgun (WGS) entry which is preliminary data.</text>
</comment>
<sequence length="644" mass="72947">MNNSLNHNISSPSQKSFKTVLTTKMGSTVKDNKNAISEKTDLINCLNVPQGVKTLNIALACSTVLDRAGSMHTSSDEKTVVTGNVLSSPECNGDLWGTLEKISIANEQMKVEMEKSQTQEIALADKLQHLKHTIRPSHTGSGDQKSLEGTDAKSKRFVDLENKIDRIKKSTVSLKESNLNLHKDIGCGSAGNSPYHCDNGMSQTNQGTEIKNQTTTNSDKSQSMSSMRMENLQSHGHVNHLEKQNEVLSPMTEKDFRNKPVLTLSQLRHSSKDVRLLENNILNLEDGNLSLKSEVNPLKVLKEQNIDKEGKIVQLEEEKKDLQSRLKKTEADSKEYVKELKKLLYKYDEVRICYKTLDEERRQLTSEKQTFIHCLDSIKREQQRAHDKMLSVVNEKDQIKEVLETTNKSFLQVKDEKLMLERKVIHMMEEINLREKELGRSQLESQQLKERGAALRSENETLLQVLHEIKDEKLTVDTVLQDSAITIRTLQNEVKSLSSQKSATKKLHDEMHKVQADRVFNSVAKECEVLSVVVANLKEDNNCLKQELEQHIQEGLQLGGNMSRLKEECKRLENCLLTVQNEKEILQVELRQLHKDYLGLRSTIVALHGSKTHDTSSTSLGSKEMSYFKDGVSCHHSPEGAVYL</sequence>
<proteinExistence type="predicted"/>
<organism evidence="3 4">
    <name type="scientific">Polyodon spathula</name>
    <name type="common">North American paddlefish</name>
    <name type="synonym">Squalus spathula</name>
    <dbReference type="NCBI Taxonomy" id="7913"/>
    <lineage>
        <taxon>Eukaryota</taxon>
        <taxon>Metazoa</taxon>
        <taxon>Chordata</taxon>
        <taxon>Craniata</taxon>
        <taxon>Vertebrata</taxon>
        <taxon>Euteleostomi</taxon>
        <taxon>Actinopterygii</taxon>
        <taxon>Chondrostei</taxon>
        <taxon>Acipenseriformes</taxon>
        <taxon>Polyodontidae</taxon>
        <taxon>Polyodon</taxon>
    </lineage>
</organism>
<keyword evidence="4" id="KW-1185">Reference proteome</keyword>
<protein>
    <submittedName>
        <fullName evidence="3">CC110 protein</fullName>
    </submittedName>
</protein>
<feature type="compositionally biased region" description="Polar residues" evidence="2">
    <location>
        <begin position="200"/>
        <end position="222"/>
    </location>
</feature>
<reference evidence="3" key="1">
    <citation type="journal article" date="2021" name="Cell">
        <title>Tracing the genetic footprints of vertebrate landing in non-teleost ray-finned fishes.</title>
        <authorList>
            <person name="Bi X."/>
            <person name="Wang K."/>
            <person name="Yang L."/>
            <person name="Pan H."/>
            <person name="Jiang H."/>
            <person name="Wei Q."/>
            <person name="Fang M."/>
            <person name="Yu H."/>
            <person name="Zhu C."/>
            <person name="Cai Y."/>
            <person name="He Y."/>
            <person name="Gan X."/>
            <person name="Zeng H."/>
            <person name="Yu D."/>
            <person name="Zhu Y."/>
            <person name="Jiang H."/>
            <person name="Qiu Q."/>
            <person name="Yang H."/>
            <person name="Zhang Y.E."/>
            <person name="Wang W."/>
            <person name="Zhu M."/>
            <person name="He S."/>
            <person name="Zhang G."/>
        </authorList>
    </citation>
    <scope>NUCLEOTIDE SEQUENCE</scope>
    <source>
        <strain evidence="3">Pddl_001</strain>
    </source>
</reference>
<dbReference type="Proteomes" id="UP001166093">
    <property type="component" value="Unassembled WGS sequence"/>
</dbReference>
<evidence type="ECO:0000313" key="3">
    <source>
        <dbReference type="EMBL" id="MBN3277406.1"/>
    </source>
</evidence>
<feature type="non-terminal residue" evidence="3">
    <location>
        <position position="1"/>
    </location>
</feature>
<keyword evidence="1" id="KW-0175">Coiled coil</keyword>
<evidence type="ECO:0000256" key="1">
    <source>
        <dbReference type="SAM" id="Coils"/>
    </source>
</evidence>
<accession>A0ABS2XTM8</accession>
<feature type="non-terminal residue" evidence="3">
    <location>
        <position position="644"/>
    </location>
</feature>
<evidence type="ECO:0000313" key="4">
    <source>
        <dbReference type="Proteomes" id="UP001166093"/>
    </source>
</evidence>